<gene>
    <name evidence="20" type="ORF">K505DRAFT_300001</name>
</gene>
<evidence type="ECO:0000256" key="15">
    <source>
        <dbReference type="ARBA" id="ARBA00023306"/>
    </source>
</evidence>
<keyword evidence="13" id="KW-0206">Cytoskeleton</keyword>
<keyword evidence="8" id="KW-0493">Microtubule</keyword>
<evidence type="ECO:0000256" key="2">
    <source>
        <dbReference type="ARBA" id="ARBA00004186"/>
    </source>
</evidence>
<evidence type="ECO:0000256" key="18">
    <source>
        <dbReference type="ARBA" id="ARBA00044346"/>
    </source>
</evidence>
<evidence type="ECO:0000256" key="12">
    <source>
        <dbReference type="ARBA" id="ARBA00023054"/>
    </source>
</evidence>
<evidence type="ECO:0000313" key="20">
    <source>
        <dbReference type="EMBL" id="KAF2796547.1"/>
    </source>
</evidence>
<evidence type="ECO:0000256" key="19">
    <source>
        <dbReference type="SAM" id="MobiDB-lite"/>
    </source>
</evidence>
<dbReference type="InterPro" id="IPR013966">
    <property type="entry name" value="Spc34"/>
</dbReference>
<keyword evidence="7" id="KW-0132">Cell division</keyword>
<dbReference type="AlphaFoldDB" id="A0A6A6XLW7"/>
<organism evidence="20 21">
    <name type="scientific">Melanomma pulvis-pyrius CBS 109.77</name>
    <dbReference type="NCBI Taxonomy" id="1314802"/>
    <lineage>
        <taxon>Eukaryota</taxon>
        <taxon>Fungi</taxon>
        <taxon>Dikarya</taxon>
        <taxon>Ascomycota</taxon>
        <taxon>Pezizomycotina</taxon>
        <taxon>Dothideomycetes</taxon>
        <taxon>Pleosporomycetidae</taxon>
        <taxon>Pleosporales</taxon>
        <taxon>Melanommataceae</taxon>
        <taxon>Melanomma</taxon>
    </lineage>
</organism>
<comment type="subcellular location">
    <subcellularLocation>
        <location evidence="3">Chromosome</location>
        <location evidence="3">Centromere</location>
        <location evidence="3">Kinetochore</location>
    </subcellularLocation>
    <subcellularLocation>
        <location evidence="2">Cytoplasm</location>
        <location evidence="2">Cytoskeleton</location>
        <location evidence="2">Spindle</location>
    </subcellularLocation>
    <subcellularLocation>
        <location evidence="1">Nucleus</location>
    </subcellularLocation>
</comment>
<evidence type="ECO:0000256" key="10">
    <source>
        <dbReference type="ARBA" id="ARBA00022829"/>
    </source>
</evidence>
<feature type="compositionally biased region" description="Basic and acidic residues" evidence="19">
    <location>
        <begin position="230"/>
        <end position="253"/>
    </location>
</feature>
<protein>
    <recommendedName>
        <fullName evidence="17">DASH complex subunit SPC34</fullName>
    </recommendedName>
    <alternativeName>
        <fullName evidence="18">Outer kinetochore protein SPC34</fullName>
    </alternativeName>
</protein>
<proteinExistence type="inferred from homology"/>
<keyword evidence="21" id="KW-1185">Reference proteome</keyword>
<evidence type="ECO:0000256" key="7">
    <source>
        <dbReference type="ARBA" id="ARBA00022618"/>
    </source>
</evidence>
<evidence type="ECO:0000256" key="6">
    <source>
        <dbReference type="ARBA" id="ARBA00022490"/>
    </source>
</evidence>
<dbReference type="OrthoDB" id="10016597at2759"/>
<dbReference type="GO" id="GO:0051301">
    <property type="term" value="P:cell division"/>
    <property type="evidence" value="ECO:0007669"/>
    <property type="project" value="UniProtKB-KW"/>
</dbReference>
<dbReference type="GO" id="GO:0008608">
    <property type="term" value="P:attachment of spindle microtubules to kinetochore"/>
    <property type="evidence" value="ECO:0007669"/>
    <property type="project" value="InterPro"/>
</dbReference>
<keyword evidence="12" id="KW-0175">Coiled coil</keyword>
<accession>A0A6A6XLW7</accession>
<keyword evidence="15" id="KW-0131">Cell cycle</keyword>
<feature type="region of interest" description="Disordered" evidence="19">
    <location>
        <begin position="56"/>
        <end position="78"/>
    </location>
</feature>
<keyword evidence="11" id="KW-0995">Kinetochore</keyword>
<evidence type="ECO:0000256" key="9">
    <source>
        <dbReference type="ARBA" id="ARBA00022776"/>
    </source>
</evidence>
<evidence type="ECO:0000256" key="14">
    <source>
        <dbReference type="ARBA" id="ARBA00023242"/>
    </source>
</evidence>
<evidence type="ECO:0000256" key="11">
    <source>
        <dbReference type="ARBA" id="ARBA00022838"/>
    </source>
</evidence>
<keyword evidence="16" id="KW-0137">Centromere</keyword>
<dbReference type="GO" id="GO:0005876">
    <property type="term" value="C:spindle microtubule"/>
    <property type="evidence" value="ECO:0007669"/>
    <property type="project" value="InterPro"/>
</dbReference>
<evidence type="ECO:0000313" key="21">
    <source>
        <dbReference type="Proteomes" id="UP000799757"/>
    </source>
</evidence>
<evidence type="ECO:0000256" key="13">
    <source>
        <dbReference type="ARBA" id="ARBA00023212"/>
    </source>
</evidence>
<comment type="similarity">
    <text evidence="4">Belongs to the DASH complex SPC34 family.</text>
</comment>
<dbReference type="EMBL" id="MU001828">
    <property type="protein sequence ID" value="KAF2796547.1"/>
    <property type="molecule type" value="Genomic_DNA"/>
</dbReference>
<evidence type="ECO:0000256" key="17">
    <source>
        <dbReference type="ARBA" id="ARBA00044112"/>
    </source>
</evidence>
<name>A0A6A6XLW7_9PLEO</name>
<keyword evidence="9" id="KW-0498">Mitosis</keyword>
<evidence type="ECO:0000256" key="1">
    <source>
        <dbReference type="ARBA" id="ARBA00004123"/>
    </source>
</evidence>
<feature type="region of interest" description="Disordered" evidence="19">
    <location>
        <begin position="210"/>
        <end position="265"/>
    </location>
</feature>
<keyword evidence="6" id="KW-0963">Cytoplasm</keyword>
<keyword evidence="10" id="KW-0159">Chromosome partition</keyword>
<evidence type="ECO:0000256" key="8">
    <source>
        <dbReference type="ARBA" id="ARBA00022701"/>
    </source>
</evidence>
<dbReference type="Pfam" id="PF08657">
    <property type="entry name" value="DASH_Spc34"/>
    <property type="match status" value="2"/>
</dbReference>
<sequence length="265" mass="28951">MSMMTLLDAHLEQISLCAASIAELPFPPPKIFTNSLLQQHDITTLIRDTELHERALFSVPPPPPVPKAQDPSASSNRRNTIFSASGPGNSISGGGVNAVRAPKRNTAVAAVLGTELVEKIRRGGGGGAGTGLGYRTFDGNNRNDVDVETLLEGAEKLLGVYPIPGAKERIAAMRQRHAGLDASIEHYEYRIAEQTAQLSRTNRSRDYIDDEPEEIETGPEAPAFQPMTSEDLKREEEEVRQLEKKKRGLEDRVNSMGRDISGVLR</sequence>
<evidence type="ECO:0000256" key="16">
    <source>
        <dbReference type="ARBA" id="ARBA00023328"/>
    </source>
</evidence>
<reference evidence="20" key="1">
    <citation type="journal article" date="2020" name="Stud. Mycol.">
        <title>101 Dothideomycetes genomes: a test case for predicting lifestyles and emergence of pathogens.</title>
        <authorList>
            <person name="Haridas S."/>
            <person name="Albert R."/>
            <person name="Binder M."/>
            <person name="Bloem J."/>
            <person name="Labutti K."/>
            <person name="Salamov A."/>
            <person name="Andreopoulos B."/>
            <person name="Baker S."/>
            <person name="Barry K."/>
            <person name="Bills G."/>
            <person name="Bluhm B."/>
            <person name="Cannon C."/>
            <person name="Castanera R."/>
            <person name="Culley D."/>
            <person name="Daum C."/>
            <person name="Ezra D."/>
            <person name="Gonzalez J."/>
            <person name="Henrissat B."/>
            <person name="Kuo A."/>
            <person name="Liang C."/>
            <person name="Lipzen A."/>
            <person name="Lutzoni F."/>
            <person name="Magnuson J."/>
            <person name="Mondo S."/>
            <person name="Nolan M."/>
            <person name="Ohm R."/>
            <person name="Pangilinan J."/>
            <person name="Park H.-J."/>
            <person name="Ramirez L."/>
            <person name="Alfaro M."/>
            <person name="Sun H."/>
            <person name="Tritt A."/>
            <person name="Yoshinaga Y."/>
            <person name="Zwiers L.-H."/>
            <person name="Turgeon B."/>
            <person name="Goodwin S."/>
            <person name="Spatafora J."/>
            <person name="Crous P."/>
            <person name="Grigoriev I."/>
        </authorList>
    </citation>
    <scope>NUCLEOTIDE SEQUENCE</scope>
    <source>
        <strain evidence="20">CBS 109.77</strain>
    </source>
</reference>
<evidence type="ECO:0000256" key="4">
    <source>
        <dbReference type="ARBA" id="ARBA00008491"/>
    </source>
</evidence>
<dbReference type="GO" id="GO:0042729">
    <property type="term" value="C:DASH complex"/>
    <property type="evidence" value="ECO:0007669"/>
    <property type="project" value="InterPro"/>
</dbReference>
<keyword evidence="5" id="KW-0158">Chromosome</keyword>
<evidence type="ECO:0000256" key="5">
    <source>
        <dbReference type="ARBA" id="ARBA00022454"/>
    </source>
</evidence>
<dbReference type="Proteomes" id="UP000799757">
    <property type="component" value="Unassembled WGS sequence"/>
</dbReference>
<keyword evidence="14" id="KW-0539">Nucleus</keyword>
<evidence type="ECO:0000256" key="3">
    <source>
        <dbReference type="ARBA" id="ARBA00004629"/>
    </source>
</evidence>